<comment type="caution">
    <text evidence="3">The sequence shown here is derived from an EMBL/GenBank/DDBJ whole genome shotgun (WGS) entry which is preliminary data.</text>
</comment>
<dbReference type="RefSeq" id="WP_173199214.1">
    <property type="nucleotide sequence ID" value="NZ_JABFCX010000003.1"/>
</dbReference>
<dbReference type="AlphaFoldDB" id="A0A7Y3W5G6"/>
<sequence>MLGELGAAFSFDRYADEIMRQTMLDPAGMQTVEFGVLGALGLGALASFALMIIRRSGTAAAGFALLVLTALSQAMLFGILDFVTGSTQILIGALTASALLLFVNAVLHTGRENILIAGLSAIIILGTLGLAGANAAGMDFAEEARLAMAGATAVSAILLIYAMVRDPAGKAFLGLTIILALAASFLMSDPIFPVMRSMMPVIFPSVLIAAGMLLATLTAPFFADEMRMPSRAERRAAAEPVAMPASLFGDDDSLPQHSGISRHRPQEREDFTPPSVTSYREEQPEPAPRQDGARDADRFDGVAAAAATAAAFTAAAAKDGDPVSSYWHDDHTAIIEAEAEEYVWDVLANPEVRLGEDVLRAFGGMSPEEMTPEGLRERLSPESLAAFDDEVLGGGEPVSGTFETRLETHGAIFTFRGRRKVDHDGILMRIDAEVTEVEAKAQPTAALAAPASTAEPLSPQVKPAATLSGGGVSGVVVDLNGVSKPEDVRLLIDDAGRALAGLMASGVKRPFALIDSTSGRVRPGVLAAAVGKASRVHELPRNAMVVTLPVPTPREMKGFKAAAEDIRTAGGGVGLTIESLKDKLPKKFEADMLLVSAVDVLHPKKRGRKSAIEALLRKVEAPVLVRDLGDEGDADHASEDGARFGSGRAFAGLAIPLAGAAPEEEAGSGIAPLNHPGGAVSAMRANGLR</sequence>
<feature type="transmembrane region" description="Helical" evidence="2">
    <location>
        <begin position="114"/>
        <end position="133"/>
    </location>
</feature>
<proteinExistence type="predicted"/>
<evidence type="ECO:0000313" key="4">
    <source>
        <dbReference type="Proteomes" id="UP000536835"/>
    </source>
</evidence>
<accession>A0A7Y3W5G6</accession>
<keyword evidence="2" id="KW-0472">Membrane</keyword>
<protein>
    <submittedName>
        <fullName evidence="3">Uncharacterized protein</fullName>
    </submittedName>
</protein>
<feature type="transmembrane region" description="Helical" evidence="2">
    <location>
        <begin position="89"/>
        <end position="107"/>
    </location>
</feature>
<dbReference type="EMBL" id="JABFCX010000003">
    <property type="protein sequence ID" value="NNU16599.1"/>
    <property type="molecule type" value="Genomic_DNA"/>
</dbReference>
<feature type="transmembrane region" description="Helical" evidence="2">
    <location>
        <begin position="201"/>
        <end position="223"/>
    </location>
</feature>
<dbReference type="Proteomes" id="UP000536835">
    <property type="component" value="Unassembled WGS sequence"/>
</dbReference>
<evidence type="ECO:0000256" key="2">
    <source>
        <dbReference type="SAM" id="Phobius"/>
    </source>
</evidence>
<feature type="transmembrane region" description="Helical" evidence="2">
    <location>
        <begin position="60"/>
        <end position="83"/>
    </location>
</feature>
<keyword evidence="2" id="KW-1133">Transmembrane helix</keyword>
<name>A0A7Y3W5G6_9PROT</name>
<feature type="transmembrane region" description="Helical" evidence="2">
    <location>
        <begin position="145"/>
        <end position="164"/>
    </location>
</feature>
<organism evidence="3 4">
    <name type="scientific">Parvularcula mediterranea</name>
    <dbReference type="NCBI Taxonomy" id="2732508"/>
    <lineage>
        <taxon>Bacteria</taxon>
        <taxon>Pseudomonadati</taxon>
        <taxon>Pseudomonadota</taxon>
        <taxon>Alphaproteobacteria</taxon>
        <taxon>Parvularculales</taxon>
        <taxon>Parvularculaceae</taxon>
        <taxon>Parvularcula</taxon>
    </lineage>
</organism>
<evidence type="ECO:0000256" key="1">
    <source>
        <dbReference type="SAM" id="MobiDB-lite"/>
    </source>
</evidence>
<gene>
    <name evidence="3" type="ORF">HK107_09730</name>
</gene>
<feature type="transmembrane region" description="Helical" evidence="2">
    <location>
        <begin position="171"/>
        <end position="195"/>
    </location>
</feature>
<reference evidence="3 4" key="1">
    <citation type="submission" date="2020-05" db="EMBL/GenBank/DDBJ databases">
        <title>Parvularcula mediterraneae sp. nov., isolated from polypropylene straw from shallow seawater of the seashore of Laganas in Zakynthos island, Greece.</title>
        <authorList>
            <person name="Szabo I."/>
            <person name="Al-Omari J."/>
            <person name="Rado J."/>
            <person name="Szerdahelyi G.S."/>
        </authorList>
    </citation>
    <scope>NUCLEOTIDE SEQUENCE [LARGE SCALE GENOMIC DNA]</scope>
    <source>
        <strain evidence="3 4">ZS-1/3</strain>
    </source>
</reference>
<feature type="transmembrane region" description="Helical" evidence="2">
    <location>
        <begin position="34"/>
        <end position="53"/>
    </location>
</feature>
<keyword evidence="2" id="KW-0812">Transmembrane</keyword>
<evidence type="ECO:0000313" key="3">
    <source>
        <dbReference type="EMBL" id="NNU16599.1"/>
    </source>
</evidence>
<keyword evidence="4" id="KW-1185">Reference proteome</keyword>
<feature type="region of interest" description="Disordered" evidence="1">
    <location>
        <begin position="246"/>
        <end position="295"/>
    </location>
</feature>